<comment type="similarity">
    <text evidence="1">Belongs to the Rv1128c/1148c/1588c/1702c/1945/3466 family.</text>
</comment>
<dbReference type="STRING" id="446860.AS188_11505"/>
<evidence type="ECO:0000256" key="2">
    <source>
        <dbReference type="SAM" id="MobiDB-lite"/>
    </source>
</evidence>
<dbReference type="Gene3D" id="1.10.30.50">
    <property type="match status" value="1"/>
</dbReference>
<dbReference type="EMBL" id="CP013254">
    <property type="protein sequence ID" value="ALU40276.1"/>
    <property type="molecule type" value="Genomic_DNA"/>
</dbReference>
<dbReference type="Pfam" id="PF02720">
    <property type="entry name" value="DUF222"/>
    <property type="match status" value="1"/>
</dbReference>
<feature type="region of interest" description="Disordered" evidence="2">
    <location>
        <begin position="280"/>
        <end position="302"/>
    </location>
</feature>
<dbReference type="GO" id="GO:0003676">
    <property type="term" value="F:nucleic acid binding"/>
    <property type="evidence" value="ECO:0007669"/>
    <property type="project" value="InterPro"/>
</dbReference>
<proteinExistence type="inferred from homology"/>
<dbReference type="GO" id="GO:0004519">
    <property type="term" value="F:endonuclease activity"/>
    <property type="evidence" value="ECO:0007669"/>
    <property type="project" value="InterPro"/>
</dbReference>
<accession>A0A0U2WV91</accession>
<dbReference type="OrthoDB" id="5197219at2"/>
<name>A0A0U2WV91_9MICC</name>
<dbReference type="Pfam" id="PF01844">
    <property type="entry name" value="HNH"/>
    <property type="match status" value="1"/>
</dbReference>
<evidence type="ECO:0000313" key="5">
    <source>
        <dbReference type="EMBL" id="GEO92434.1"/>
    </source>
</evidence>
<keyword evidence="7" id="KW-1185">Reference proteome</keyword>
<reference evidence="4 6" key="1">
    <citation type="submission" date="2015-11" db="EMBL/GenBank/DDBJ databases">
        <title>Complete Genome Sequence of Kocuria flava strain HO-9041.</title>
        <authorList>
            <person name="Zhou M."/>
            <person name="Dai J."/>
        </authorList>
    </citation>
    <scope>NUCLEOTIDE SEQUENCE [LARGE SCALE GENOMIC DNA]</scope>
    <source>
        <strain evidence="4 6">HO-9041</strain>
    </source>
</reference>
<dbReference type="Proteomes" id="UP000321155">
    <property type="component" value="Unassembled WGS sequence"/>
</dbReference>
<dbReference type="EMBL" id="BJZR01000043">
    <property type="protein sequence ID" value="GEO92434.1"/>
    <property type="molecule type" value="Genomic_DNA"/>
</dbReference>
<feature type="compositionally biased region" description="Pro residues" evidence="2">
    <location>
        <begin position="592"/>
        <end position="606"/>
    </location>
</feature>
<dbReference type="InterPro" id="IPR003615">
    <property type="entry name" value="HNH_nuc"/>
</dbReference>
<dbReference type="GO" id="GO:0008270">
    <property type="term" value="F:zinc ion binding"/>
    <property type="evidence" value="ECO:0007669"/>
    <property type="project" value="InterPro"/>
</dbReference>
<dbReference type="InterPro" id="IPR003870">
    <property type="entry name" value="DUF222"/>
</dbReference>
<dbReference type="KEGG" id="kfv:AS188_11505"/>
<evidence type="ECO:0000256" key="1">
    <source>
        <dbReference type="ARBA" id="ARBA00023450"/>
    </source>
</evidence>
<dbReference type="Proteomes" id="UP000057181">
    <property type="component" value="Chromosome"/>
</dbReference>
<feature type="region of interest" description="Disordered" evidence="2">
    <location>
        <begin position="1"/>
        <end position="26"/>
    </location>
</feature>
<dbReference type="CDD" id="cd00085">
    <property type="entry name" value="HNHc"/>
    <property type="match status" value="1"/>
</dbReference>
<feature type="region of interest" description="Disordered" evidence="2">
    <location>
        <begin position="521"/>
        <end position="606"/>
    </location>
</feature>
<evidence type="ECO:0000313" key="4">
    <source>
        <dbReference type="EMBL" id="ALU40276.1"/>
    </source>
</evidence>
<evidence type="ECO:0000259" key="3">
    <source>
        <dbReference type="SMART" id="SM00507"/>
    </source>
</evidence>
<dbReference type="InterPro" id="IPR002711">
    <property type="entry name" value="HNH"/>
</dbReference>
<dbReference type="SMART" id="SM00507">
    <property type="entry name" value="HNHc"/>
    <property type="match status" value="1"/>
</dbReference>
<protein>
    <recommendedName>
        <fullName evidence="3">HNH nuclease domain-containing protein</fullName>
    </recommendedName>
</protein>
<evidence type="ECO:0000313" key="7">
    <source>
        <dbReference type="Proteomes" id="UP000321155"/>
    </source>
</evidence>
<sequence>MTGSVRLRAPDPEPRPGFRAGAPGPVHVEELPHLQDEAGDHRQGIRTAAAQLVEARVAESRAVAAQVRSIHRLWSAAQAVRTAARFAALAEAETSPGSARPDPLGPLAEAEHELVLDVAAEVGAALHLSPGTARRRVEDAVLLAEMLPQVLAALEEGRIGPPQAAVLVEQWRELVVEAPTWTTRERVPPPVDAVLRLVAELLERAPRATAAQLRAAARSRRTVLVADAEERSRRAARKNRSVWVEPAPDGTAYLHALLDAHVALAVHDRLEELASRLGESVPAPGLPGPGCLPRPELPEDAEPRSAGELRADVLADLLLDGVLPEEPDFPRGVRARVSVLVPVSVLADAVAGASAAGGMGTGAPVLSGYGPVGAEVARRLAAGAGAWHRILTHPGTGVVLDHDRTVYAVPRDLRRLVELRDGTCRFPGCRRRAERCDLDHTVAWQDGGTTAEHNLAALCRHHHRLKHRDGPLGRWSVRRVAVPPGPRPHRGPPGADPAPGATAVLEWVSPAGLVHRTEPEHAMCHRGSGRPAIPEAAGDTGQAVESWAARGTAGSPRGSGDVAPAAVPGDRLPRHAAAAAPPPAEQNVACPPTGPPARSPDDPPPF</sequence>
<gene>
    <name evidence="4" type="ORF">AS188_11505</name>
    <name evidence="5" type="ORF">KFL01_17400</name>
</gene>
<dbReference type="AlphaFoldDB" id="A0A0U2WV91"/>
<feature type="domain" description="HNH nuclease" evidence="3">
    <location>
        <begin position="412"/>
        <end position="464"/>
    </location>
</feature>
<evidence type="ECO:0000313" key="6">
    <source>
        <dbReference type="Proteomes" id="UP000057181"/>
    </source>
</evidence>
<organism evidence="4 6">
    <name type="scientific">Kocuria flava</name>
    <dbReference type="NCBI Taxonomy" id="446860"/>
    <lineage>
        <taxon>Bacteria</taxon>
        <taxon>Bacillati</taxon>
        <taxon>Actinomycetota</taxon>
        <taxon>Actinomycetes</taxon>
        <taxon>Micrococcales</taxon>
        <taxon>Micrococcaceae</taxon>
        <taxon>Kocuria</taxon>
    </lineage>
</organism>
<reference evidence="5 7" key="2">
    <citation type="submission" date="2019-07" db="EMBL/GenBank/DDBJ databases">
        <title>Whole genome shotgun sequence of Kocuria flava NBRC 107626.</title>
        <authorList>
            <person name="Hosoyama A."/>
            <person name="Uohara A."/>
            <person name="Ohji S."/>
            <person name="Ichikawa N."/>
        </authorList>
    </citation>
    <scope>NUCLEOTIDE SEQUENCE [LARGE SCALE GENOMIC DNA]</scope>
    <source>
        <strain evidence="5 7">NBRC 107626</strain>
    </source>
</reference>